<keyword evidence="1 4" id="KW-0808">Transferase</keyword>
<dbReference type="RefSeq" id="WP_123687749.1">
    <property type="nucleotide sequence ID" value="NZ_AP019700.1"/>
</dbReference>
<feature type="domain" description="Glycosyl transferase family 4" evidence="3">
    <location>
        <begin position="26"/>
        <end position="190"/>
    </location>
</feature>
<dbReference type="Pfam" id="PF12000">
    <property type="entry name" value="Glyco_trans_4_3"/>
    <property type="match status" value="1"/>
</dbReference>
<dbReference type="EMBL" id="RJKX01000004">
    <property type="protein sequence ID" value="ROQ03098.1"/>
    <property type="molecule type" value="Genomic_DNA"/>
</dbReference>
<dbReference type="InterPro" id="IPR001296">
    <property type="entry name" value="Glyco_trans_1"/>
</dbReference>
<keyword evidence="5" id="KW-1185">Reference proteome</keyword>
<feature type="domain" description="Glycosyl transferase family 1" evidence="2">
    <location>
        <begin position="208"/>
        <end position="378"/>
    </location>
</feature>
<dbReference type="PANTHER" id="PTHR46401">
    <property type="entry name" value="GLYCOSYLTRANSFERASE WBBK-RELATED"/>
    <property type="match status" value="1"/>
</dbReference>
<dbReference type="OrthoDB" id="9793726at2"/>
<gene>
    <name evidence="4" type="ORF">EDC65_0103</name>
</gene>
<dbReference type="InterPro" id="IPR022623">
    <property type="entry name" value="Glyco_trans_4"/>
</dbReference>
<dbReference type="PANTHER" id="PTHR46401:SF2">
    <property type="entry name" value="GLYCOSYLTRANSFERASE WBBK-RELATED"/>
    <property type="match status" value="1"/>
</dbReference>
<evidence type="ECO:0000313" key="5">
    <source>
        <dbReference type="Proteomes" id="UP000278222"/>
    </source>
</evidence>
<accession>A0A3N1MI06</accession>
<dbReference type="GO" id="GO:0016757">
    <property type="term" value="F:glycosyltransferase activity"/>
    <property type="evidence" value="ECO:0007669"/>
    <property type="project" value="InterPro"/>
</dbReference>
<evidence type="ECO:0000259" key="2">
    <source>
        <dbReference type="Pfam" id="PF00534"/>
    </source>
</evidence>
<dbReference type="GO" id="GO:0009103">
    <property type="term" value="P:lipopolysaccharide biosynthetic process"/>
    <property type="evidence" value="ECO:0007669"/>
    <property type="project" value="TreeGrafter"/>
</dbReference>
<protein>
    <submittedName>
        <fullName evidence="4">Glycosyltransferase involved in cell wall biosynthesis</fullName>
    </submittedName>
</protein>
<dbReference type="CDD" id="cd03818">
    <property type="entry name" value="GT4_ExpC-like"/>
    <property type="match status" value="1"/>
</dbReference>
<dbReference type="Pfam" id="PF00534">
    <property type="entry name" value="Glycos_transf_1"/>
    <property type="match status" value="1"/>
</dbReference>
<dbReference type="SUPFAM" id="SSF53756">
    <property type="entry name" value="UDP-Glycosyltransferase/glycogen phosphorylase"/>
    <property type="match status" value="1"/>
</dbReference>
<dbReference type="AlphaFoldDB" id="A0A3N1MI06"/>
<evidence type="ECO:0000259" key="3">
    <source>
        <dbReference type="Pfam" id="PF12000"/>
    </source>
</evidence>
<organism evidence="4 5">
    <name type="scientific">Stella humosa</name>
    <dbReference type="NCBI Taxonomy" id="94"/>
    <lineage>
        <taxon>Bacteria</taxon>
        <taxon>Pseudomonadati</taxon>
        <taxon>Pseudomonadota</taxon>
        <taxon>Alphaproteobacteria</taxon>
        <taxon>Rhodospirillales</taxon>
        <taxon>Stellaceae</taxon>
        <taxon>Stella</taxon>
    </lineage>
</organism>
<evidence type="ECO:0000256" key="1">
    <source>
        <dbReference type="ARBA" id="ARBA00022679"/>
    </source>
</evidence>
<name>A0A3N1MI06_9PROT</name>
<comment type="caution">
    <text evidence="4">The sequence shown here is derived from an EMBL/GenBank/DDBJ whole genome shotgun (WGS) entry which is preliminary data.</text>
</comment>
<dbReference type="Gene3D" id="3.40.50.2000">
    <property type="entry name" value="Glycogen Phosphorylase B"/>
    <property type="match status" value="1"/>
</dbReference>
<dbReference type="Proteomes" id="UP000278222">
    <property type="component" value="Unassembled WGS sequence"/>
</dbReference>
<proteinExistence type="predicted"/>
<sequence length="415" mass="46920">MRILFIHQNCPAQFKYLAPRLAAEQQNEVWYITREGKPNLAGVTKAEYKLARAVSDKIHPYVKPFEEQVLYGQAVARAAVAVKAKGFTPDVIFCHPGWGEGMFIKDVFPDSKLLNYTEFYYNAFGSDVHFEPGQKMDLDRVCRIRAKNANNLLSLISCDWAISPTRWQWQQNPPELRSKISVIHDGINADVCAPIDGAELKLPNGKVLRKGEEIVTYVSRNLEPYRGFPVYMKVLERLCKSRPNAQFVVVGGDGVSYGSPLPDKKTYREELLKQVKIDPDRVHFLGQVPYPTFLKVLQVSSCHVYLTYPFVLSWSFLEAMSTGCVIVGSRTPPVQEVLVDRENGLLADFFDDADIADRVEEVLDHPDGMARIRRNARQTVLDSYQLKHCMARQIALLKDLAAGRIPPGEKPPLPL</sequence>
<reference evidence="4 5" key="1">
    <citation type="submission" date="2018-11" db="EMBL/GenBank/DDBJ databases">
        <title>Genomic Encyclopedia of Type Strains, Phase IV (KMG-IV): sequencing the most valuable type-strain genomes for metagenomic binning, comparative biology and taxonomic classification.</title>
        <authorList>
            <person name="Goeker M."/>
        </authorList>
    </citation>
    <scope>NUCLEOTIDE SEQUENCE [LARGE SCALE GENOMIC DNA]</scope>
    <source>
        <strain evidence="4 5">DSM 5900</strain>
    </source>
</reference>
<evidence type="ECO:0000313" key="4">
    <source>
        <dbReference type="EMBL" id="ROQ03098.1"/>
    </source>
</evidence>